<keyword evidence="2" id="KW-1185">Reference proteome</keyword>
<accession>A0A5N4DLU4</accession>
<evidence type="ECO:0000313" key="1">
    <source>
        <dbReference type="EMBL" id="KAB1272055.1"/>
    </source>
</evidence>
<gene>
    <name evidence="1" type="ORF">Cadr_000014359</name>
</gene>
<comment type="caution">
    <text evidence="1">The sequence shown here is derived from an EMBL/GenBank/DDBJ whole genome shotgun (WGS) entry which is preliminary data.</text>
</comment>
<protein>
    <submittedName>
        <fullName evidence="1">Uncharacterized protein</fullName>
    </submittedName>
</protein>
<dbReference type="AlphaFoldDB" id="A0A5N4DLU4"/>
<sequence length="89" mass="9950">MLQLHVALKLTATVNQKTTTQGCLCPCWVWCQAWLQSANVLQKEPKLEPYSLAREPCPEGPDQISLPLLKTDDCAPRSSTMILFSCDPF</sequence>
<reference evidence="1 2" key="1">
    <citation type="journal article" date="2019" name="Mol. Ecol. Resour.">
        <title>Improving Illumina assemblies with Hi-C and long reads: an example with the North African dromedary.</title>
        <authorList>
            <person name="Elbers J.P."/>
            <person name="Rogers M.F."/>
            <person name="Perelman P.L."/>
            <person name="Proskuryakova A.A."/>
            <person name="Serdyukova N.A."/>
            <person name="Johnson W.E."/>
            <person name="Horin P."/>
            <person name="Corander J."/>
            <person name="Murphy D."/>
            <person name="Burger P.A."/>
        </authorList>
    </citation>
    <scope>NUCLEOTIDE SEQUENCE [LARGE SCALE GENOMIC DNA]</scope>
    <source>
        <strain evidence="1">Drom800</strain>
        <tissue evidence="1">Blood</tissue>
    </source>
</reference>
<organism evidence="1 2">
    <name type="scientific">Camelus dromedarius</name>
    <name type="common">Dromedary</name>
    <name type="synonym">Arabian camel</name>
    <dbReference type="NCBI Taxonomy" id="9838"/>
    <lineage>
        <taxon>Eukaryota</taxon>
        <taxon>Metazoa</taxon>
        <taxon>Chordata</taxon>
        <taxon>Craniata</taxon>
        <taxon>Vertebrata</taxon>
        <taxon>Euteleostomi</taxon>
        <taxon>Mammalia</taxon>
        <taxon>Eutheria</taxon>
        <taxon>Laurasiatheria</taxon>
        <taxon>Artiodactyla</taxon>
        <taxon>Tylopoda</taxon>
        <taxon>Camelidae</taxon>
        <taxon>Camelus</taxon>
    </lineage>
</organism>
<dbReference type="EMBL" id="JWIN03000010">
    <property type="protein sequence ID" value="KAB1272055.1"/>
    <property type="molecule type" value="Genomic_DNA"/>
</dbReference>
<name>A0A5N4DLU4_CAMDR</name>
<dbReference type="Proteomes" id="UP000299084">
    <property type="component" value="Unassembled WGS sequence"/>
</dbReference>
<evidence type="ECO:0000313" key="2">
    <source>
        <dbReference type="Proteomes" id="UP000299084"/>
    </source>
</evidence>
<proteinExistence type="predicted"/>